<organism evidence="1 2">
    <name type="scientific">Litoribacillus peritrichatus</name>
    <dbReference type="NCBI Taxonomy" id="718191"/>
    <lineage>
        <taxon>Bacteria</taxon>
        <taxon>Pseudomonadati</taxon>
        <taxon>Pseudomonadota</taxon>
        <taxon>Gammaproteobacteria</taxon>
        <taxon>Oceanospirillales</taxon>
        <taxon>Oceanospirillaceae</taxon>
        <taxon>Litoribacillus</taxon>
    </lineage>
</organism>
<dbReference type="RefSeq" id="WP_344799015.1">
    <property type="nucleotide sequence ID" value="NZ_BAABBN010000007.1"/>
</dbReference>
<protein>
    <submittedName>
        <fullName evidence="1">Uncharacterized protein</fullName>
    </submittedName>
</protein>
<evidence type="ECO:0000313" key="1">
    <source>
        <dbReference type="EMBL" id="GAA3928641.1"/>
    </source>
</evidence>
<dbReference type="Proteomes" id="UP001501565">
    <property type="component" value="Unassembled WGS sequence"/>
</dbReference>
<name>A0ABP7MU07_9GAMM</name>
<accession>A0ABP7MU07</accession>
<comment type="caution">
    <text evidence="1">The sequence shown here is derived from an EMBL/GenBank/DDBJ whole genome shotgun (WGS) entry which is preliminary data.</text>
</comment>
<evidence type="ECO:0000313" key="2">
    <source>
        <dbReference type="Proteomes" id="UP001501565"/>
    </source>
</evidence>
<keyword evidence="2" id="KW-1185">Reference proteome</keyword>
<sequence length="273" mass="31676">MKVIKSLLRGFRGGPDFTETHTINTSFDDINFSISLPYTNVDTQEKPRNIQFPISKQNWFESNCTQSRQHHYVPISTQMWMYVPSVKYTLNGELGVLFCSSQIKKVPKDKEIDAFNLDALGTHLLEEYDQHYNSPVIGGPEDHGQGLNTEIRQKVDLLSESLGSPFSKSEYDRELRLRMEAMGFPPLSPYKVVSIKNRQWVYYSEPQVNSLSKDNMYCFPLSNEFYLCLQFRYRVDINDKFKLWKDHAEAAENRIMESVKLTFPSNEKALPST</sequence>
<proteinExistence type="predicted"/>
<reference evidence="2" key="1">
    <citation type="journal article" date="2019" name="Int. J. Syst. Evol. Microbiol.">
        <title>The Global Catalogue of Microorganisms (GCM) 10K type strain sequencing project: providing services to taxonomists for standard genome sequencing and annotation.</title>
        <authorList>
            <consortium name="The Broad Institute Genomics Platform"/>
            <consortium name="The Broad Institute Genome Sequencing Center for Infectious Disease"/>
            <person name="Wu L."/>
            <person name="Ma J."/>
        </authorList>
    </citation>
    <scope>NUCLEOTIDE SEQUENCE [LARGE SCALE GENOMIC DNA]</scope>
    <source>
        <strain evidence="2">JCM 17551</strain>
    </source>
</reference>
<dbReference type="EMBL" id="BAABBN010000007">
    <property type="protein sequence ID" value="GAA3928641.1"/>
    <property type="molecule type" value="Genomic_DNA"/>
</dbReference>
<gene>
    <name evidence="1" type="ORF">GCM10022277_26440</name>
</gene>